<evidence type="ECO:0000256" key="11">
    <source>
        <dbReference type="ARBA" id="ARBA00023136"/>
    </source>
</evidence>
<dbReference type="Pfam" id="PF03061">
    <property type="entry name" value="4HBT"/>
    <property type="match status" value="1"/>
</dbReference>
<keyword evidence="12" id="KW-0966">Cell projection</keyword>
<name>A0A8J3LVV5_9ACTN</name>
<evidence type="ECO:0000256" key="23">
    <source>
        <dbReference type="ARBA" id="ARBA00048180"/>
    </source>
</evidence>
<evidence type="ECO:0000313" key="26">
    <source>
        <dbReference type="EMBL" id="GIG79342.1"/>
    </source>
</evidence>
<dbReference type="AlphaFoldDB" id="A0A8J3LVV5"/>
<evidence type="ECO:0000256" key="18">
    <source>
        <dbReference type="ARBA" id="ARBA00043210"/>
    </source>
</evidence>
<proteinExistence type="inferred from homology"/>
<keyword evidence="8" id="KW-0276">Fatty acid metabolism</keyword>
<protein>
    <recommendedName>
        <fullName evidence="17">Acyl-coenzyme A thioesterase THEM4</fullName>
        <ecNumber evidence="16">3.1.2.2</ecNumber>
    </recommendedName>
    <alternativeName>
        <fullName evidence="18">Thioesterase superfamily member 4</fullName>
    </alternativeName>
</protein>
<comment type="catalytic activity">
    <reaction evidence="22">
        <text>dodecanoyl-CoA + H2O = dodecanoate + CoA + H(+)</text>
        <dbReference type="Rhea" id="RHEA:30135"/>
        <dbReference type="ChEBI" id="CHEBI:15377"/>
        <dbReference type="ChEBI" id="CHEBI:15378"/>
        <dbReference type="ChEBI" id="CHEBI:18262"/>
        <dbReference type="ChEBI" id="CHEBI:57287"/>
        <dbReference type="ChEBI" id="CHEBI:57375"/>
    </reaction>
    <physiologicalReaction direction="left-to-right" evidence="22">
        <dbReference type="Rhea" id="RHEA:30136"/>
    </physiologicalReaction>
</comment>
<evidence type="ECO:0000256" key="8">
    <source>
        <dbReference type="ARBA" id="ARBA00022832"/>
    </source>
</evidence>
<feature type="compositionally biased region" description="Low complexity" evidence="24">
    <location>
        <begin position="221"/>
        <end position="231"/>
    </location>
</feature>
<evidence type="ECO:0000256" key="21">
    <source>
        <dbReference type="ARBA" id="ARBA00047969"/>
    </source>
</evidence>
<keyword evidence="7" id="KW-0378">Hydrolase</keyword>
<dbReference type="EC" id="3.1.2.2" evidence="16"/>
<feature type="domain" description="Thioesterase" evidence="25">
    <location>
        <begin position="117"/>
        <end position="169"/>
    </location>
</feature>
<dbReference type="EMBL" id="BONV01000008">
    <property type="protein sequence ID" value="GIG79342.1"/>
    <property type="molecule type" value="Genomic_DNA"/>
</dbReference>
<comment type="catalytic activity">
    <reaction evidence="21">
        <text>decanoyl-CoA + H2O = decanoate + CoA + H(+)</text>
        <dbReference type="Rhea" id="RHEA:40059"/>
        <dbReference type="ChEBI" id="CHEBI:15377"/>
        <dbReference type="ChEBI" id="CHEBI:15378"/>
        <dbReference type="ChEBI" id="CHEBI:27689"/>
        <dbReference type="ChEBI" id="CHEBI:57287"/>
        <dbReference type="ChEBI" id="CHEBI:61430"/>
    </reaction>
    <physiologicalReaction direction="left-to-right" evidence="21">
        <dbReference type="Rhea" id="RHEA:40060"/>
    </physiologicalReaction>
</comment>
<evidence type="ECO:0000256" key="17">
    <source>
        <dbReference type="ARBA" id="ARBA00040123"/>
    </source>
</evidence>
<keyword evidence="6" id="KW-0053">Apoptosis</keyword>
<organism evidence="26 27">
    <name type="scientific">Planotetraspora kaengkrachanensis</name>
    <dbReference type="NCBI Taxonomy" id="575193"/>
    <lineage>
        <taxon>Bacteria</taxon>
        <taxon>Bacillati</taxon>
        <taxon>Actinomycetota</taxon>
        <taxon>Actinomycetes</taxon>
        <taxon>Streptosporangiales</taxon>
        <taxon>Streptosporangiaceae</taxon>
        <taxon>Planotetraspora</taxon>
    </lineage>
</organism>
<evidence type="ECO:0000256" key="22">
    <source>
        <dbReference type="ARBA" id="ARBA00048074"/>
    </source>
</evidence>
<dbReference type="Gene3D" id="3.10.129.10">
    <property type="entry name" value="Hotdog Thioesterase"/>
    <property type="match status" value="1"/>
</dbReference>
<dbReference type="CDD" id="cd03443">
    <property type="entry name" value="PaaI_thioesterase"/>
    <property type="match status" value="1"/>
</dbReference>
<dbReference type="InterPro" id="IPR029069">
    <property type="entry name" value="HotDog_dom_sf"/>
</dbReference>
<comment type="similarity">
    <text evidence="15">Belongs to the THEM4/THEM5 thioesterase family.</text>
</comment>
<dbReference type="InterPro" id="IPR052365">
    <property type="entry name" value="THEM4/THEM5_acyl-CoA_thioest"/>
</dbReference>
<dbReference type="GO" id="GO:0016787">
    <property type="term" value="F:hydrolase activity"/>
    <property type="evidence" value="ECO:0007669"/>
    <property type="project" value="UniProtKB-KW"/>
</dbReference>
<keyword evidence="10" id="KW-0443">Lipid metabolism</keyword>
<feature type="region of interest" description="Disordered" evidence="24">
    <location>
        <begin position="204"/>
        <end position="231"/>
    </location>
</feature>
<evidence type="ECO:0000256" key="2">
    <source>
        <dbReference type="ARBA" id="ARBA00004496"/>
    </source>
</evidence>
<dbReference type="RefSeq" id="WP_203882808.1">
    <property type="nucleotide sequence ID" value="NZ_BAABHH010000010.1"/>
</dbReference>
<keyword evidence="9" id="KW-0809">Transit peptide</keyword>
<gene>
    <name evidence="26" type="ORF">Pka01_24690</name>
</gene>
<evidence type="ECO:0000256" key="24">
    <source>
        <dbReference type="SAM" id="MobiDB-lite"/>
    </source>
</evidence>
<evidence type="ECO:0000256" key="6">
    <source>
        <dbReference type="ARBA" id="ARBA00022703"/>
    </source>
</evidence>
<evidence type="ECO:0000256" key="3">
    <source>
        <dbReference type="ARBA" id="ARBA00004632"/>
    </source>
</evidence>
<evidence type="ECO:0000256" key="7">
    <source>
        <dbReference type="ARBA" id="ARBA00022801"/>
    </source>
</evidence>
<evidence type="ECO:0000256" key="12">
    <source>
        <dbReference type="ARBA" id="ARBA00023273"/>
    </source>
</evidence>
<keyword evidence="4" id="KW-1003">Cell membrane</keyword>
<comment type="subcellular location">
    <subcellularLocation>
        <location evidence="3">Cell projection</location>
        <location evidence="3">Ruffle membrane</location>
    </subcellularLocation>
    <subcellularLocation>
        <location evidence="2">Cytoplasm</location>
    </subcellularLocation>
    <subcellularLocation>
        <location evidence="1">Membrane</location>
        <topology evidence="1">Peripheral membrane protein</topology>
    </subcellularLocation>
</comment>
<dbReference type="GO" id="GO:0006631">
    <property type="term" value="P:fatty acid metabolic process"/>
    <property type="evidence" value="ECO:0007669"/>
    <property type="project" value="UniProtKB-KW"/>
</dbReference>
<evidence type="ECO:0000256" key="20">
    <source>
        <dbReference type="ARBA" id="ARBA00047734"/>
    </source>
</evidence>
<evidence type="ECO:0000256" key="14">
    <source>
        <dbReference type="ARBA" id="ARBA00037002"/>
    </source>
</evidence>
<evidence type="ECO:0000256" key="5">
    <source>
        <dbReference type="ARBA" id="ARBA00022490"/>
    </source>
</evidence>
<evidence type="ECO:0000313" key="27">
    <source>
        <dbReference type="Proteomes" id="UP000630097"/>
    </source>
</evidence>
<keyword evidence="11" id="KW-0472">Membrane</keyword>
<evidence type="ECO:0000256" key="16">
    <source>
        <dbReference type="ARBA" id="ARBA00038848"/>
    </source>
</evidence>
<accession>A0A8J3LVV5</accession>
<dbReference type="SUPFAM" id="SSF54637">
    <property type="entry name" value="Thioesterase/thiol ester dehydrase-isomerase"/>
    <property type="match status" value="1"/>
</dbReference>
<evidence type="ECO:0000256" key="1">
    <source>
        <dbReference type="ARBA" id="ARBA00004170"/>
    </source>
</evidence>
<dbReference type="GO" id="GO:0005737">
    <property type="term" value="C:cytoplasm"/>
    <property type="evidence" value="ECO:0007669"/>
    <property type="project" value="UniProtKB-SubCell"/>
</dbReference>
<dbReference type="Proteomes" id="UP000630097">
    <property type="component" value="Unassembled WGS sequence"/>
</dbReference>
<comment type="catalytic activity">
    <reaction evidence="13">
        <text>(5Z,8Z,11Z,14Z)-eicosatetraenoyl-CoA + H2O = (5Z,8Z,11Z,14Z)-eicosatetraenoate + CoA + H(+)</text>
        <dbReference type="Rhea" id="RHEA:40151"/>
        <dbReference type="ChEBI" id="CHEBI:15377"/>
        <dbReference type="ChEBI" id="CHEBI:15378"/>
        <dbReference type="ChEBI" id="CHEBI:32395"/>
        <dbReference type="ChEBI" id="CHEBI:57287"/>
        <dbReference type="ChEBI" id="CHEBI:57368"/>
    </reaction>
    <physiologicalReaction direction="left-to-right" evidence="13">
        <dbReference type="Rhea" id="RHEA:40152"/>
    </physiologicalReaction>
</comment>
<comment type="catalytic activity">
    <reaction evidence="20">
        <text>hexadecanoyl-CoA + H2O = hexadecanoate + CoA + H(+)</text>
        <dbReference type="Rhea" id="RHEA:16645"/>
        <dbReference type="ChEBI" id="CHEBI:7896"/>
        <dbReference type="ChEBI" id="CHEBI:15377"/>
        <dbReference type="ChEBI" id="CHEBI:15378"/>
        <dbReference type="ChEBI" id="CHEBI:57287"/>
        <dbReference type="ChEBI" id="CHEBI:57379"/>
        <dbReference type="EC" id="3.1.2.2"/>
    </reaction>
    <physiologicalReaction direction="left-to-right" evidence="20">
        <dbReference type="Rhea" id="RHEA:16646"/>
    </physiologicalReaction>
</comment>
<evidence type="ECO:0000256" key="4">
    <source>
        <dbReference type="ARBA" id="ARBA00022475"/>
    </source>
</evidence>
<keyword evidence="27" id="KW-1185">Reference proteome</keyword>
<keyword evidence="5" id="KW-0963">Cytoplasm</keyword>
<evidence type="ECO:0000256" key="9">
    <source>
        <dbReference type="ARBA" id="ARBA00022946"/>
    </source>
</evidence>
<dbReference type="InterPro" id="IPR006683">
    <property type="entry name" value="Thioestr_dom"/>
</dbReference>
<comment type="catalytic activity">
    <reaction evidence="23">
        <text>tetradecanoyl-CoA + H2O = tetradecanoate + CoA + H(+)</text>
        <dbReference type="Rhea" id="RHEA:40119"/>
        <dbReference type="ChEBI" id="CHEBI:15377"/>
        <dbReference type="ChEBI" id="CHEBI:15378"/>
        <dbReference type="ChEBI" id="CHEBI:30807"/>
        <dbReference type="ChEBI" id="CHEBI:57287"/>
        <dbReference type="ChEBI" id="CHEBI:57385"/>
    </reaction>
    <physiologicalReaction direction="left-to-right" evidence="23">
        <dbReference type="Rhea" id="RHEA:40120"/>
    </physiologicalReaction>
</comment>
<evidence type="ECO:0000256" key="19">
    <source>
        <dbReference type="ARBA" id="ARBA00047588"/>
    </source>
</evidence>
<reference evidence="26 27" key="1">
    <citation type="submission" date="2021-01" db="EMBL/GenBank/DDBJ databases">
        <title>Whole genome shotgun sequence of Planotetraspora kaengkrachanensis NBRC 104272.</title>
        <authorList>
            <person name="Komaki H."/>
            <person name="Tamura T."/>
        </authorList>
    </citation>
    <scope>NUCLEOTIDE SEQUENCE [LARGE SCALE GENOMIC DNA]</scope>
    <source>
        <strain evidence="26 27">NBRC 104272</strain>
    </source>
</reference>
<comment type="catalytic activity">
    <reaction evidence="14">
        <text>(9Z)-octadecenoyl-CoA + H2O = (9Z)-octadecenoate + CoA + H(+)</text>
        <dbReference type="Rhea" id="RHEA:40139"/>
        <dbReference type="ChEBI" id="CHEBI:15377"/>
        <dbReference type="ChEBI" id="CHEBI:15378"/>
        <dbReference type="ChEBI" id="CHEBI:30823"/>
        <dbReference type="ChEBI" id="CHEBI:57287"/>
        <dbReference type="ChEBI" id="CHEBI:57387"/>
    </reaction>
    <physiologicalReaction direction="left-to-right" evidence="14">
        <dbReference type="Rhea" id="RHEA:40140"/>
    </physiologicalReaction>
</comment>
<evidence type="ECO:0000256" key="10">
    <source>
        <dbReference type="ARBA" id="ARBA00023098"/>
    </source>
</evidence>
<dbReference type="PANTHER" id="PTHR12418:SF19">
    <property type="entry name" value="ACYL-COENZYME A THIOESTERASE THEM4"/>
    <property type="match status" value="1"/>
</dbReference>
<sequence>MTIELANGEAQLAALAVLSQQTRELMDAVVLTDVDETEIAAVTAELVAITERLRAVRRDTPLPHEFAPDGTFRHLGNAVTGACNPHALPLEVERPPEGGSRAEVNFRPIHEGPPAGVHGGVSALILDHLLGDAVAASGRGGVTGTLTIRYKRRVPYGERVVATAAVTRGEGRKTWADGSIALPDGTPLVEATGLFITPEMWIRPAEPGEEPAPVNGPPPTMTAATGTAPPA</sequence>
<dbReference type="GO" id="GO:0016020">
    <property type="term" value="C:membrane"/>
    <property type="evidence" value="ECO:0007669"/>
    <property type="project" value="UniProtKB-SubCell"/>
</dbReference>
<comment type="caution">
    <text evidence="26">The sequence shown here is derived from an EMBL/GenBank/DDBJ whole genome shotgun (WGS) entry which is preliminary data.</text>
</comment>
<evidence type="ECO:0000256" key="13">
    <source>
        <dbReference type="ARBA" id="ARBA00035852"/>
    </source>
</evidence>
<evidence type="ECO:0000259" key="25">
    <source>
        <dbReference type="Pfam" id="PF03061"/>
    </source>
</evidence>
<evidence type="ECO:0000256" key="15">
    <source>
        <dbReference type="ARBA" id="ARBA00038456"/>
    </source>
</evidence>
<comment type="catalytic activity">
    <reaction evidence="19">
        <text>octanoyl-CoA + H2O = octanoate + CoA + H(+)</text>
        <dbReference type="Rhea" id="RHEA:30143"/>
        <dbReference type="ChEBI" id="CHEBI:15377"/>
        <dbReference type="ChEBI" id="CHEBI:15378"/>
        <dbReference type="ChEBI" id="CHEBI:25646"/>
        <dbReference type="ChEBI" id="CHEBI:57287"/>
        <dbReference type="ChEBI" id="CHEBI:57386"/>
    </reaction>
    <physiologicalReaction direction="left-to-right" evidence="19">
        <dbReference type="Rhea" id="RHEA:30144"/>
    </physiologicalReaction>
</comment>
<dbReference type="PANTHER" id="PTHR12418">
    <property type="entry name" value="ACYL-COENZYME A THIOESTERASE THEM4"/>
    <property type="match status" value="1"/>
</dbReference>